<sequence>MSKDLEKLKTLSIRSKQRSPENLRELQLCLKRNRSFHSLPNEVQLQLCQTAIYQDCGFPMHRILLWDSPYCVCRLHWALHVALRDLRTGATILILLFLLLQLVKSFVSDSRVPRQHPWNCDRLTYQLVWFFVGSYPASAMSNLLKFEAESMILRQGHVPLKYYLVRAGHLKVMSSNISMNKNTNSEILSAFGEGDFIGVGQYSCREGPMDGGAW</sequence>
<reference evidence="3" key="1">
    <citation type="submission" date="2025-08" db="UniProtKB">
        <authorList>
            <consortium name="RefSeq"/>
        </authorList>
    </citation>
    <scope>IDENTIFICATION</scope>
    <source>
        <tissue evidence="3">Blood</tissue>
    </source>
</reference>
<feature type="domain" description="Cyclic nucleotide-binding" evidence="1">
    <location>
        <begin position="146"/>
        <end position="198"/>
    </location>
</feature>
<dbReference type="InterPro" id="IPR000595">
    <property type="entry name" value="cNMP-bd_dom"/>
</dbReference>
<accession>A0ABM4SID5</accession>
<proteinExistence type="predicted"/>
<gene>
    <name evidence="3" type="primary">LOC109560486</name>
</gene>
<organism evidence="2 3">
    <name type="scientific">Bos indicus</name>
    <name type="common">Zebu</name>
    <dbReference type="NCBI Taxonomy" id="9915"/>
    <lineage>
        <taxon>Eukaryota</taxon>
        <taxon>Metazoa</taxon>
        <taxon>Chordata</taxon>
        <taxon>Craniata</taxon>
        <taxon>Vertebrata</taxon>
        <taxon>Euteleostomi</taxon>
        <taxon>Mammalia</taxon>
        <taxon>Eutheria</taxon>
        <taxon>Laurasiatheria</taxon>
        <taxon>Artiodactyla</taxon>
        <taxon>Ruminantia</taxon>
        <taxon>Pecora</taxon>
        <taxon>Bovidae</taxon>
        <taxon>Bovinae</taxon>
        <taxon>Bos</taxon>
    </lineage>
</organism>
<dbReference type="GeneID" id="109560486"/>
<dbReference type="PROSITE" id="PS50042">
    <property type="entry name" value="CNMP_BINDING_3"/>
    <property type="match status" value="1"/>
</dbReference>
<evidence type="ECO:0000259" key="1">
    <source>
        <dbReference type="PROSITE" id="PS50042"/>
    </source>
</evidence>
<dbReference type="Proteomes" id="UP001652663">
    <property type="component" value="Chromosome 6"/>
</dbReference>
<dbReference type="Gene3D" id="2.60.120.10">
    <property type="entry name" value="Jelly Rolls"/>
    <property type="match status" value="1"/>
</dbReference>
<protein>
    <submittedName>
        <fullName evidence="3">Uncharacterized protein isoform X2</fullName>
    </submittedName>
</protein>
<dbReference type="RefSeq" id="XP_070647557.1">
    <property type="nucleotide sequence ID" value="XM_070791456.1"/>
</dbReference>
<evidence type="ECO:0000313" key="3">
    <source>
        <dbReference type="RefSeq" id="XP_070647557.1"/>
    </source>
</evidence>
<keyword evidence="2" id="KW-1185">Reference proteome</keyword>
<evidence type="ECO:0000313" key="2">
    <source>
        <dbReference type="Proteomes" id="UP001652663"/>
    </source>
</evidence>
<name>A0ABM4SID5_BOSIN</name>
<dbReference type="InterPro" id="IPR014710">
    <property type="entry name" value="RmlC-like_jellyroll"/>
</dbReference>